<organism evidence="1 2">
    <name type="scientific">Thalassotalea mangrovi</name>
    <dbReference type="NCBI Taxonomy" id="2572245"/>
    <lineage>
        <taxon>Bacteria</taxon>
        <taxon>Pseudomonadati</taxon>
        <taxon>Pseudomonadota</taxon>
        <taxon>Gammaproteobacteria</taxon>
        <taxon>Alteromonadales</taxon>
        <taxon>Colwelliaceae</taxon>
        <taxon>Thalassotalea</taxon>
    </lineage>
</organism>
<evidence type="ECO:0000313" key="2">
    <source>
        <dbReference type="Proteomes" id="UP000307999"/>
    </source>
</evidence>
<dbReference type="AlphaFoldDB" id="A0A4U1B5Q2"/>
<comment type="caution">
    <text evidence="1">The sequence shown here is derived from an EMBL/GenBank/DDBJ whole genome shotgun (WGS) entry which is preliminary data.</text>
</comment>
<dbReference type="Proteomes" id="UP000307999">
    <property type="component" value="Unassembled WGS sequence"/>
</dbReference>
<sequence length="188" mass="21346">MFHQNMTIKLWLVIWLSFIGLYLFFPPSELFEQENFVLPLIENNAETATADVAETAPGDNNSPVNNANMIATNEPAPDAFDSATTTLDSGIAKERLQNANLPYIPDLEVGVTEREHVLNTLGKPARQLQQGKILEYYFEQDSEVLHVLSEEESNLLLQNELDAHHDLYHLLIEFDYNNVIMAMNMQPL</sequence>
<protein>
    <submittedName>
        <fullName evidence="1">Uncharacterized protein</fullName>
    </submittedName>
</protein>
<dbReference type="OrthoDB" id="6399992at2"/>
<evidence type="ECO:0000313" key="1">
    <source>
        <dbReference type="EMBL" id="TKB45701.1"/>
    </source>
</evidence>
<dbReference type="RefSeq" id="WP_136735408.1">
    <property type="nucleotide sequence ID" value="NZ_SWDB01000014.1"/>
</dbReference>
<name>A0A4U1B5Q2_9GAMM</name>
<keyword evidence="2" id="KW-1185">Reference proteome</keyword>
<proteinExistence type="predicted"/>
<accession>A0A4U1B5Q2</accession>
<gene>
    <name evidence="1" type="ORF">E8M12_07130</name>
</gene>
<dbReference type="EMBL" id="SWDB01000014">
    <property type="protein sequence ID" value="TKB45701.1"/>
    <property type="molecule type" value="Genomic_DNA"/>
</dbReference>
<reference evidence="1 2" key="1">
    <citation type="submission" date="2019-04" db="EMBL/GenBank/DDBJ databases">
        <title>Thalassotalea guangxiensis sp. nov., isolated from sediment of the coastal wetland.</title>
        <authorList>
            <person name="Zheng S."/>
            <person name="Zhang D."/>
        </authorList>
    </citation>
    <scope>NUCLEOTIDE SEQUENCE [LARGE SCALE GENOMIC DNA]</scope>
    <source>
        <strain evidence="1 2">ZS-4</strain>
    </source>
</reference>